<feature type="compositionally biased region" description="Acidic residues" evidence="1">
    <location>
        <begin position="559"/>
        <end position="578"/>
    </location>
</feature>
<organism evidence="3 4">
    <name type="scientific">Rotaria sordida</name>
    <dbReference type="NCBI Taxonomy" id="392033"/>
    <lineage>
        <taxon>Eukaryota</taxon>
        <taxon>Metazoa</taxon>
        <taxon>Spiralia</taxon>
        <taxon>Gnathifera</taxon>
        <taxon>Rotifera</taxon>
        <taxon>Eurotatoria</taxon>
        <taxon>Bdelloidea</taxon>
        <taxon>Philodinida</taxon>
        <taxon>Philodinidae</taxon>
        <taxon>Rotaria</taxon>
    </lineage>
</organism>
<evidence type="ECO:0000313" key="3">
    <source>
        <dbReference type="EMBL" id="CAF1341189.1"/>
    </source>
</evidence>
<feature type="compositionally biased region" description="Basic and acidic residues" evidence="1">
    <location>
        <begin position="1"/>
        <end position="22"/>
    </location>
</feature>
<name>A0A815GPA3_9BILA</name>
<dbReference type="AlphaFoldDB" id="A0A815GPA3"/>
<proteinExistence type="predicted"/>
<feature type="region of interest" description="Disordered" evidence="1">
    <location>
        <begin position="1"/>
        <end position="45"/>
    </location>
</feature>
<dbReference type="Proteomes" id="UP000663864">
    <property type="component" value="Unassembled WGS sequence"/>
</dbReference>
<gene>
    <name evidence="3" type="ORF">ZHD862_LOCUS30057</name>
</gene>
<evidence type="ECO:0000313" key="4">
    <source>
        <dbReference type="Proteomes" id="UP000663864"/>
    </source>
</evidence>
<dbReference type="PANTHER" id="PTHR46599:SF6">
    <property type="entry name" value="DUAL SPECIFICITY PHOSPHATASE 26"/>
    <property type="match status" value="1"/>
</dbReference>
<sequence length="593" mass="70290">MSDEEPSKRRPKHEPALERPEVRIFSPRSGRQWTTEKPPKRKVAQANITKQRSGVGRPATNIQIVKEAFQLLIMQEMTLLLIRETNRRAHLVIRQWNDQNPGKEHQWKETDSEEIWGFIGILILAGVYRSKNEDLYDLWSTINGRPIFQATMTKNRFKSLLHFCRFDNITIRDQRLKEDILAPIRDLWVMFLAQLFSFEDCISSICRIDYDSQLNSFISFSSPLIDGMPQPNFFQTENFDELKMWFSNFNRQKFNNIYMVQSIVPSAFPLILSVYRSDNKFTATDILKRWLYIYNQRFIQGIRVIGFSSDGDLRYLRTMRLCIRFFVELPNLNLFKHNDNFYIKIPEQWSWFFMKEQQILLFMQEPIHVATKFRNRLLSEVASMKIGDYSIDIQHLMNLIQLKNKLEHNLIKCDVSLKDRQNFASCRRISSETVLKLLNNNENYKRTYRDEKISIINAIKSREGQINDYNFKFLQRHKNDEEIYNYSTNPIKQLNLTESDIEKIIENAFESAKKYVPMVNMIRLLIHKNTYTLPELSQFIKINISKSSSKVVDYTEGINLDEDSDEDELQDEPNDSEVVDDKDQLSMNNTDEE</sequence>
<dbReference type="PANTHER" id="PTHR46599">
    <property type="entry name" value="PIGGYBAC TRANSPOSABLE ELEMENT-DERIVED PROTEIN 4"/>
    <property type="match status" value="1"/>
</dbReference>
<evidence type="ECO:0000256" key="1">
    <source>
        <dbReference type="SAM" id="MobiDB-lite"/>
    </source>
</evidence>
<comment type="caution">
    <text evidence="3">The sequence shown here is derived from an EMBL/GenBank/DDBJ whole genome shotgun (WGS) entry which is preliminary data.</text>
</comment>
<dbReference type="EMBL" id="CAJNOT010002754">
    <property type="protein sequence ID" value="CAF1341189.1"/>
    <property type="molecule type" value="Genomic_DNA"/>
</dbReference>
<dbReference type="InterPro" id="IPR029526">
    <property type="entry name" value="PGBD"/>
</dbReference>
<reference evidence="3" key="1">
    <citation type="submission" date="2021-02" db="EMBL/GenBank/DDBJ databases">
        <authorList>
            <person name="Nowell W R."/>
        </authorList>
    </citation>
    <scope>NUCLEOTIDE SEQUENCE</scope>
</reference>
<protein>
    <recommendedName>
        <fullName evidence="2">PiggyBac transposable element-derived protein domain-containing protein</fullName>
    </recommendedName>
</protein>
<accession>A0A815GPA3</accession>
<evidence type="ECO:0000259" key="2">
    <source>
        <dbReference type="Pfam" id="PF13843"/>
    </source>
</evidence>
<feature type="domain" description="PiggyBac transposable element-derived protein" evidence="2">
    <location>
        <begin position="67"/>
        <end position="187"/>
    </location>
</feature>
<feature type="region of interest" description="Disordered" evidence="1">
    <location>
        <begin position="559"/>
        <end position="593"/>
    </location>
</feature>
<dbReference type="Pfam" id="PF13843">
    <property type="entry name" value="DDE_Tnp_1_7"/>
    <property type="match status" value="1"/>
</dbReference>